<dbReference type="PRINTS" id="PR00036">
    <property type="entry name" value="HTHLACI"/>
</dbReference>
<dbReference type="Pfam" id="PF13377">
    <property type="entry name" value="Peripla_BP_3"/>
    <property type="match status" value="1"/>
</dbReference>
<reference evidence="5 6" key="1">
    <citation type="submission" date="2024-11" db="EMBL/GenBank/DDBJ databases">
        <authorList>
            <person name="Heng Y.C."/>
            <person name="Lim A.C.H."/>
            <person name="Lee J.K.Y."/>
            <person name="Kittelmann S."/>
        </authorList>
    </citation>
    <scope>NUCLEOTIDE SEQUENCE [LARGE SCALE GENOMIC DNA]</scope>
    <source>
        <strain evidence="5 6">WILCCON 0185</strain>
    </source>
</reference>
<dbReference type="CDD" id="cd01392">
    <property type="entry name" value="HTH_LacI"/>
    <property type="match status" value="1"/>
</dbReference>
<gene>
    <name evidence="5" type="ORF">ACJDUG_09880</name>
</gene>
<dbReference type="InterPro" id="IPR046335">
    <property type="entry name" value="LacI/GalR-like_sensor"/>
</dbReference>
<keyword evidence="3" id="KW-0804">Transcription</keyword>
<dbReference type="SUPFAM" id="SSF53822">
    <property type="entry name" value="Periplasmic binding protein-like I"/>
    <property type="match status" value="1"/>
</dbReference>
<accession>A0ABW8T6C9</accession>
<evidence type="ECO:0000259" key="4">
    <source>
        <dbReference type="PROSITE" id="PS50932"/>
    </source>
</evidence>
<dbReference type="Pfam" id="PF00356">
    <property type="entry name" value="LacI"/>
    <property type="match status" value="1"/>
</dbReference>
<keyword evidence="1" id="KW-0805">Transcription regulation</keyword>
<evidence type="ECO:0000256" key="1">
    <source>
        <dbReference type="ARBA" id="ARBA00023015"/>
    </source>
</evidence>
<dbReference type="Gene3D" id="1.10.260.40">
    <property type="entry name" value="lambda repressor-like DNA-binding domains"/>
    <property type="match status" value="1"/>
</dbReference>
<dbReference type="GO" id="GO:0003677">
    <property type="term" value="F:DNA binding"/>
    <property type="evidence" value="ECO:0007669"/>
    <property type="project" value="UniProtKB-KW"/>
</dbReference>
<dbReference type="PANTHER" id="PTHR30146">
    <property type="entry name" value="LACI-RELATED TRANSCRIPTIONAL REPRESSOR"/>
    <property type="match status" value="1"/>
</dbReference>
<comment type="caution">
    <text evidence="5">The sequence shown here is derived from an EMBL/GenBank/DDBJ whole genome shotgun (WGS) entry which is preliminary data.</text>
</comment>
<protein>
    <submittedName>
        <fullName evidence="5">LacI family DNA-binding transcriptional regulator</fullName>
    </submittedName>
</protein>
<organism evidence="5 6">
    <name type="scientific">Candidatus Clostridium stratigraminis</name>
    <dbReference type="NCBI Taxonomy" id="3381661"/>
    <lineage>
        <taxon>Bacteria</taxon>
        <taxon>Bacillati</taxon>
        <taxon>Bacillota</taxon>
        <taxon>Clostridia</taxon>
        <taxon>Eubacteriales</taxon>
        <taxon>Clostridiaceae</taxon>
        <taxon>Clostridium</taxon>
    </lineage>
</organism>
<dbReference type="InterPro" id="IPR000843">
    <property type="entry name" value="HTH_LacI"/>
</dbReference>
<dbReference type="EMBL" id="JBJHZZ010000005">
    <property type="protein sequence ID" value="MFL0247283.1"/>
    <property type="molecule type" value="Genomic_DNA"/>
</dbReference>
<sequence>MAATIKDVAKAASVSVSTVSLVINNSNLVKLETRYKVLQAIKELNYKPNEYARSLVTKTKKVIGVAWPTTISSTILFSFEGHTDTYLSELLPSIEKEINKSNYSMMLEHFRINDPSTFLPSIMDNTKVDGMLVTGGIVSDEVLQRIQEVKIPTVLVGSRHNNLDYVDTDPELGMYKSTKYLIEMGHKDIAFINGPDESQSSARKLSGFYRAMKEHDLPINDKWITKAEYSGAAAYRAMSDLWDMNIRPTAIIGGFDCITIGALRFLYEKGLNCPNDVSAIGFEDSILAEYSYPPLTTVRIHKEQIGIESCKILLNRINKPTAKKVKLIIEPELILRGSVKHL</sequence>
<dbReference type="Gene3D" id="3.40.50.2300">
    <property type="match status" value="2"/>
</dbReference>
<evidence type="ECO:0000313" key="5">
    <source>
        <dbReference type="EMBL" id="MFL0247283.1"/>
    </source>
</evidence>
<dbReference type="InterPro" id="IPR010982">
    <property type="entry name" value="Lambda_DNA-bd_dom_sf"/>
</dbReference>
<dbReference type="SMART" id="SM00354">
    <property type="entry name" value="HTH_LACI"/>
    <property type="match status" value="1"/>
</dbReference>
<dbReference type="InterPro" id="IPR028082">
    <property type="entry name" value="Peripla_BP_I"/>
</dbReference>
<evidence type="ECO:0000256" key="2">
    <source>
        <dbReference type="ARBA" id="ARBA00023125"/>
    </source>
</evidence>
<dbReference type="RefSeq" id="WP_406769735.1">
    <property type="nucleotide sequence ID" value="NZ_JBJHZZ010000005.1"/>
</dbReference>
<evidence type="ECO:0000313" key="6">
    <source>
        <dbReference type="Proteomes" id="UP001623591"/>
    </source>
</evidence>
<keyword evidence="6" id="KW-1185">Reference proteome</keyword>
<dbReference type="SUPFAM" id="SSF47413">
    <property type="entry name" value="lambda repressor-like DNA-binding domains"/>
    <property type="match status" value="1"/>
</dbReference>
<dbReference type="PROSITE" id="PS50932">
    <property type="entry name" value="HTH_LACI_2"/>
    <property type="match status" value="1"/>
</dbReference>
<dbReference type="PROSITE" id="PS00356">
    <property type="entry name" value="HTH_LACI_1"/>
    <property type="match status" value="1"/>
</dbReference>
<evidence type="ECO:0000256" key="3">
    <source>
        <dbReference type="ARBA" id="ARBA00023163"/>
    </source>
</evidence>
<dbReference type="PANTHER" id="PTHR30146:SF109">
    <property type="entry name" value="HTH-TYPE TRANSCRIPTIONAL REGULATOR GALS"/>
    <property type="match status" value="1"/>
</dbReference>
<dbReference type="CDD" id="cd06267">
    <property type="entry name" value="PBP1_LacI_sugar_binding-like"/>
    <property type="match status" value="1"/>
</dbReference>
<proteinExistence type="predicted"/>
<dbReference type="Proteomes" id="UP001623591">
    <property type="component" value="Unassembled WGS sequence"/>
</dbReference>
<feature type="domain" description="HTH lacI-type" evidence="4">
    <location>
        <begin position="3"/>
        <end position="57"/>
    </location>
</feature>
<keyword evidence="2 5" id="KW-0238">DNA-binding</keyword>
<name>A0ABW8T6C9_9CLOT</name>